<comment type="caution">
    <text evidence="1">The sequence shown here is derived from an EMBL/GenBank/DDBJ whole genome shotgun (WGS) entry which is preliminary data.</text>
</comment>
<dbReference type="PANTHER" id="PTHR11014:SF63">
    <property type="entry name" value="METALLOPEPTIDASE, PUTATIVE (AFU_ORTHOLOGUE AFUA_6G09600)-RELATED"/>
    <property type="match status" value="1"/>
</dbReference>
<sequence>MIETWHKELESLYNQMVLWRRDFHQYPELSFQEIETPKKIAKILKSFHIDVTTDVGGRGVIGVIEGERPGETIALRADFDERAMLIGGKLLLSLVNSYVRDRKKSLHHVEVKK</sequence>
<protein>
    <submittedName>
        <fullName evidence="1">Catalyst</fullName>
    </submittedName>
</protein>
<evidence type="ECO:0000313" key="2">
    <source>
        <dbReference type="Proteomes" id="UP000076501"/>
    </source>
</evidence>
<organism evidence="1 2">
    <name type="scientific">Bacillus cereus</name>
    <dbReference type="NCBI Taxonomy" id="1396"/>
    <lineage>
        <taxon>Bacteria</taxon>
        <taxon>Bacillati</taxon>
        <taxon>Bacillota</taxon>
        <taxon>Bacilli</taxon>
        <taxon>Bacillales</taxon>
        <taxon>Bacillaceae</taxon>
        <taxon>Bacillus</taxon>
        <taxon>Bacillus cereus group</taxon>
    </lineage>
</organism>
<gene>
    <name evidence="1" type="ORF">B4082_0137</name>
</gene>
<dbReference type="EMBL" id="LJKA01000002">
    <property type="protein sequence ID" value="KZD41502.1"/>
    <property type="molecule type" value="Genomic_DNA"/>
</dbReference>
<dbReference type="SMR" id="A0A164II77"/>
<dbReference type="GO" id="GO:0016787">
    <property type="term" value="F:hydrolase activity"/>
    <property type="evidence" value="ECO:0007669"/>
    <property type="project" value="InterPro"/>
</dbReference>
<dbReference type="Proteomes" id="UP000076501">
    <property type="component" value="Unassembled WGS sequence"/>
</dbReference>
<dbReference type="AlphaFoldDB" id="A0A164II77"/>
<evidence type="ECO:0000313" key="1">
    <source>
        <dbReference type="EMBL" id="KZD41502.1"/>
    </source>
</evidence>
<dbReference type="InterPro" id="IPR017439">
    <property type="entry name" value="Amidohydrolase"/>
</dbReference>
<accession>A0A164II77</accession>
<dbReference type="Gene3D" id="3.40.630.10">
    <property type="entry name" value="Zn peptidases"/>
    <property type="match status" value="1"/>
</dbReference>
<proteinExistence type="predicted"/>
<dbReference type="PATRIC" id="fig|1396.539.peg.2309"/>
<name>A0A164II77_BACCE</name>
<reference evidence="1 2" key="1">
    <citation type="submission" date="2015-09" db="EMBL/GenBank/DDBJ databases">
        <title>Bacillus cereus food isolates.</title>
        <authorList>
            <person name="Boekhorst J."/>
        </authorList>
    </citation>
    <scope>NUCLEOTIDE SEQUENCE [LARGE SCALE GENOMIC DNA]</scope>
    <source>
        <strain evidence="1 2">B4082</strain>
    </source>
</reference>
<dbReference type="SUPFAM" id="SSF53187">
    <property type="entry name" value="Zn-dependent exopeptidases"/>
    <property type="match status" value="1"/>
</dbReference>
<dbReference type="PANTHER" id="PTHR11014">
    <property type="entry name" value="PEPTIDASE M20 FAMILY MEMBER"/>
    <property type="match status" value="1"/>
</dbReference>